<keyword evidence="2 4" id="KW-0819">tRNA processing</keyword>
<comment type="subunit">
    <text evidence="4">Homodimer.</text>
</comment>
<dbReference type="PANTHER" id="PTHR11142">
    <property type="entry name" value="PSEUDOURIDYLATE SYNTHASE"/>
    <property type="match status" value="1"/>
</dbReference>
<organism evidence="7 8">
    <name type="scientific">Clostridium tanneri</name>
    <dbReference type="NCBI Taxonomy" id="3037988"/>
    <lineage>
        <taxon>Bacteria</taxon>
        <taxon>Bacillati</taxon>
        <taxon>Bacillota</taxon>
        <taxon>Clostridia</taxon>
        <taxon>Eubacteriales</taxon>
        <taxon>Clostridiaceae</taxon>
        <taxon>Clostridium</taxon>
    </lineage>
</organism>
<dbReference type="PANTHER" id="PTHR11142:SF0">
    <property type="entry name" value="TRNA PSEUDOURIDINE SYNTHASE-LIKE 1"/>
    <property type="match status" value="1"/>
</dbReference>
<accession>A0ABU4JPS5</accession>
<dbReference type="InterPro" id="IPR020094">
    <property type="entry name" value="TruA/RsuA/RluB/E/F_N"/>
</dbReference>
<feature type="active site" description="Nucleophile" evidence="4">
    <location>
        <position position="52"/>
    </location>
</feature>
<evidence type="ECO:0000313" key="8">
    <source>
        <dbReference type="Proteomes" id="UP001281656"/>
    </source>
</evidence>
<feature type="domain" description="Pseudouridine synthase I TruA alpha/beta" evidence="6">
    <location>
        <begin position="8"/>
        <end position="104"/>
    </location>
</feature>
<dbReference type="SUPFAM" id="SSF55120">
    <property type="entry name" value="Pseudouridine synthase"/>
    <property type="match status" value="1"/>
</dbReference>
<dbReference type="InterPro" id="IPR001406">
    <property type="entry name" value="PsdUridine_synth_TruA"/>
</dbReference>
<evidence type="ECO:0000256" key="5">
    <source>
        <dbReference type="RuleBase" id="RU003792"/>
    </source>
</evidence>
<dbReference type="EC" id="5.4.99.12" evidence="4"/>
<protein>
    <recommendedName>
        <fullName evidence="4">tRNA pseudouridine synthase A</fullName>
        <ecNumber evidence="4">5.4.99.12</ecNumber>
    </recommendedName>
    <alternativeName>
        <fullName evidence="4">tRNA pseudouridine(38-40) synthase</fullName>
    </alternativeName>
    <alternativeName>
        <fullName evidence="4">tRNA pseudouridylate synthase I</fullName>
    </alternativeName>
    <alternativeName>
        <fullName evidence="4">tRNA-uridine isomerase I</fullName>
    </alternativeName>
</protein>
<evidence type="ECO:0000256" key="4">
    <source>
        <dbReference type="HAMAP-Rule" id="MF_00171"/>
    </source>
</evidence>
<comment type="caution">
    <text evidence="7">The sequence shown here is derived from an EMBL/GenBank/DDBJ whole genome shotgun (WGS) entry which is preliminary data.</text>
</comment>
<dbReference type="Pfam" id="PF01416">
    <property type="entry name" value="PseudoU_synth_1"/>
    <property type="match status" value="2"/>
</dbReference>
<dbReference type="RefSeq" id="WP_318796753.1">
    <property type="nucleotide sequence ID" value="NZ_JARUJP010000002.1"/>
</dbReference>
<dbReference type="EMBL" id="JARUJP010000002">
    <property type="protein sequence ID" value="MDW8800142.1"/>
    <property type="molecule type" value="Genomic_DNA"/>
</dbReference>
<dbReference type="InterPro" id="IPR020095">
    <property type="entry name" value="PsdUridine_synth_TruA_C"/>
</dbReference>
<sequence>MRNIKLVIEYDGSNYAGWQKQNKEITIQQKIEEAVERVTGVFSEVIGSSRTDAGVHAKGFVCNFLTESKVPSERFKKALNSFLPDDIVIIKSEEVDLDFHARYDSTGKRYVYTVMLAKQRPAIGRNYVYYFHRDLDIDKMKEAAKNFIGTHDFSAFKKSGSSVKTSVRTISQVNIVEDENVIKFTIVGDGFLYNMVRIMVGTLLEVGVGRFEPKYLVEILKSKDRTKAGKSVPASGLCLEEVFY</sequence>
<reference evidence="7 8" key="1">
    <citation type="submission" date="2023-04" db="EMBL/GenBank/DDBJ databases">
        <title>Clostridium tannerae sp. nov., isolated from the fecal material of an alpaca.</title>
        <authorList>
            <person name="Miller S."/>
            <person name="Hendry M."/>
            <person name="King J."/>
            <person name="Sankaranarayanan K."/>
            <person name="Lawson P.A."/>
        </authorList>
    </citation>
    <scope>NUCLEOTIDE SEQUENCE [LARGE SCALE GENOMIC DNA]</scope>
    <source>
        <strain evidence="7 8">A1-XYC3</strain>
    </source>
</reference>
<feature type="binding site" evidence="4">
    <location>
        <position position="110"/>
    </location>
    <ligand>
        <name>substrate</name>
    </ligand>
</feature>
<keyword evidence="3 4" id="KW-0413">Isomerase</keyword>
<dbReference type="PIRSF" id="PIRSF001430">
    <property type="entry name" value="tRNA_psdUrid_synth"/>
    <property type="match status" value="1"/>
</dbReference>
<gene>
    <name evidence="4 7" type="primary">truA</name>
    <name evidence="7" type="ORF">P8V03_03115</name>
</gene>
<dbReference type="HAMAP" id="MF_00171">
    <property type="entry name" value="TruA"/>
    <property type="match status" value="1"/>
</dbReference>
<comment type="caution">
    <text evidence="4">Lacks conserved residue(s) required for the propagation of feature annotation.</text>
</comment>
<keyword evidence="8" id="KW-1185">Reference proteome</keyword>
<name>A0ABU4JPS5_9CLOT</name>
<dbReference type="InterPro" id="IPR020103">
    <property type="entry name" value="PsdUridine_synth_cat_dom_sf"/>
</dbReference>
<dbReference type="GO" id="GO:0160147">
    <property type="term" value="F:tRNA pseudouridine(38-40) synthase activity"/>
    <property type="evidence" value="ECO:0007669"/>
    <property type="project" value="UniProtKB-EC"/>
</dbReference>
<dbReference type="NCBIfam" id="TIGR00071">
    <property type="entry name" value="hisT_truA"/>
    <property type="match status" value="1"/>
</dbReference>
<feature type="domain" description="Pseudouridine synthase I TruA alpha/beta" evidence="6">
    <location>
        <begin position="143"/>
        <end position="244"/>
    </location>
</feature>
<dbReference type="InterPro" id="IPR020097">
    <property type="entry name" value="PsdUridine_synth_TruA_a/b_dom"/>
</dbReference>
<comment type="similarity">
    <text evidence="1 4 5">Belongs to the tRNA pseudouridine synthase TruA family.</text>
</comment>
<dbReference type="Gene3D" id="3.30.70.580">
    <property type="entry name" value="Pseudouridine synthase I, catalytic domain, N-terminal subdomain"/>
    <property type="match status" value="1"/>
</dbReference>
<dbReference type="Gene3D" id="3.30.70.660">
    <property type="entry name" value="Pseudouridine synthase I, catalytic domain, C-terminal subdomain"/>
    <property type="match status" value="1"/>
</dbReference>
<comment type="catalytic activity">
    <reaction evidence="4 5">
        <text>uridine(38/39/40) in tRNA = pseudouridine(38/39/40) in tRNA</text>
        <dbReference type="Rhea" id="RHEA:22376"/>
        <dbReference type="Rhea" id="RHEA-COMP:10085"/>
        <dbReference type="Rhea" id="RHEA-COMP:10087"/>
        <dbReference type="ChEBI" id="CHEBI:65314"/>
        <dbReference type="ChEBI" id="CHEBI:65315"/>
        <dbReference type="EC" id="5.4.99.12"/>
    </reaction>
</comment>
<evidence type="ECO:0000256" key="3">
    <source>
        <dbReference type="ARBA" id="ARBA00023235"/>
    </source>
</evidence>
<comment type="function">
    <text evidence="4">Formation of pseudouridine at positions 38, 39 and 40 in the anticodon stem and loop of transfer RNAs.</text>
</comment>
<evidence type="ECO:0000256" key="1">
    <source>
        <dbReference type="ARBA" id="ARBA00009375"/>
    </source>
</evidence>
<evidence type="ECO:0000259" key="6">
    <source>
        <dbReference type="Pfam" id="PF01416"/>
    </source>
</evidence>
<proteinExistence type="inferred from homology"/>
<evidence type="ECO:0000313" key="7">
    <source>
        <dbReference type="EMBL" id="MDW8800142.1"/>
    </source>
</evidence>
<evidence type="ECO:0000256" key="2">
    <source>
        <dbReference type="ARBA" id="ARBA00022694"/>
    </source>
</evidence>
<dbReference type="Proteomes" id="UP001281656">
    <property type="component" value="Unassembled WGS sequence"/>
</dbReference>
<dbReference type="CDD" id="cd02570">
    <property type="entry name" value="PseudoU_synth_EcTruA"/>
    <property type="match status" value="1"/>
</dbReference>